<organism evidence="8 9">
    <name type="scientific">Fonsecaea multimorphosa CBS 102226</name>
    <dbReference type="NCBI Taxonomy" id="1442371"/>
    <lineage>
        <taxon>Eukaryota</taxon>
        <taxon>Fungi</taxon>
        <taxon>Dikarya</taxon>
        <taxon>Ascomycota</taxon>
        <taxon>Pezizomycotina</taxon>
        <taxon>Eurotiomycetes</taxon>
        <taxon>Chaetothyriomycetidae</taxon>
        <taxon>Chaetothyriales</taxon>
        <taxon>Herpotrichiellaceae</taxon>
        <taxon>Fonsecaea</taxon>
    </lineage>
</organism>
<keyword evidence="3 6" id="KW-0812">Transmembrane</keyword>
<dbReference type="EMBL" id="KN848065">
    <property type="protein sequence ID" value="KIY01108.1"/>
    <property type="molecule type" value="Genomic_DNA"/>
</dbReference>
<accession>A0A0D2K5L7</accession>
<gene>
    <name evidence="8" type="ORF">Z520_02660</name>
</gene>
<evidence type="ECO:0000313" key="9">
    <source>
        <dbReference type="Proteomes" id="UP000053411"/>
    </source>
</evidence>
<feature type="transmembrane region" description="Helical" evidence="6">
    <location>
        <begin position="177"/>
        <end position="194"/>
    </location>
</feature>
<dbReference type="PANTHER" id="PTHR12668">
    <property type="entry name" value="TRANSMEMBRANE PROTEIN 14, 15"/>
    <property type="match status" value="1"/>
</dbReference>
<keyword evidence="5 6" id="KW-0472">Membrane</keyword>
<evidence type="ECO:0000256" key="2">
    <source>
        <dbReference type="ARBA" id="ARBA00007590"/>
    </source>
</evidence>
<dbReference type="OrthoDB" id="5620at2759"/>
<evidence type="ECO:0000256" key="4">
    <source>
        <dbReference type="ARBA" id="ARBA00022989"/>
    </source>
</evidence>
<dbReference type="SUPFAM" id="SSF54427">
    <property type="entry name" value="NTF2-like"/>
    <property type="match status" value="1"/>
</dbReference>
<dbReference type="InterPro" id="IPR044890">
    <property type="entry name" value="TMEM14_sf"/>
</dbReference>
<dbReference type="Gene3D" id="3.10.450.50">
    <property type="match status" value="1"/>
</dbReference>
<evidence type="ECO:0000256" key="1">
    <source>
        <dbReference type="ARBA" id="ARBA00004370"/>
    </source>
</evidence>
<feature type="domain" description="SnoaL-like" evidence="7">
    <location>
        <begin position="29"/>
        <end position="147"/>
    </location>
</feature>
<dbReference type="PANTHER" id="PTHR12668:SF15">
    <property type="entry name" value="UPF0136 DOMAIN PROTEIN (AFU_ORTHOLOGUE AFUA_1G03720)"/>
    <property type="match status" value="1"/>
</dbReference>
<dbReference type="InterPro" id="IPR032710">
    <property type="entry name" value="NTF2-like_dom_sf"/>
</dbReference>
<evidence type="ECO:0000256" key="6">
    <source>
        <dbReference type="SAM" id="Phobius"/>
    </source>
</evidence>
<dbReference type="InterPro" id="IPR005349">
    <property type="entry name" value="TMEM14"/>
</dbReference>
<feature type="transmembrane region" description="Helical" evidence="6">
    <location>
        <begin position="229"/>
        <end position="249"/>
    </location>
</feature>
<reference evidence="8 9" key="1">
    <citation type="submission" date="2015-01" db="EMBL/GenBank/DDBJ databases">
        <title>The Genome Sequence of Fonsecaea multimorphosa CBS 102226.</title>
        <authorList>
            <consortium name="The Broad Institute Genomics Platform"/>
            <person name="Cuomo C."/>
            <person name="de Hoog S."/>
            <person name="Gorbushina A."/>
            <person name="Stielow B."/>
            <person name="Teixiera M."/>
            <person name="Abouelleil A."/>
            <person name="Chapman S.B."/>
            <person name="Priest M."/>
            <person name="Young S.K."/>
            <person name="Wortman J."/>
            <person name="Nusbaum C."/>
            <person name="Birren B."/>
        </authorList>
    </citation>
    <scope>NUCLEOTIDE SEQUENCE [LARGE SCALE GENOMIC DNA]</scope>
    <source>
        <strain evidence="8 9">CBS 102226</strain>
    </source>
</reference>
<comment type="similarity">
    <text evidence="2">Belongs to the TMEM14 family.</text>
</comment>
<dbReference type="Gene3D" id="1.10.10.1740">
    <property type="entry name" value="Transmembrane protein 14-like"/>
    <property type="match status" value="1"/>
</dbReference>
<dbReference type="InterPro" id="IPR037401">
    <property type="entry name" value="SnoaL-like"/>
</dbReference>
<feature type="transmembrane region" description="Helical" evidence="6">
    <location>
        <begin position="153"/>
        <end position="171"/>
    </location>
</feature>
<keyword evidence="4 6" id="KW-1133">Transmembrane helix</keyword>
<sequence>MMVDLHSLPVGSRPVHAIRNNGSDSLALERYKLRELAEGWPMYRDACEWENLTEIFHPDAFIYTTWTGRTHHLDFISASKKGMDSGAFIMHRCHGISTDIDPSASRAVTKMKATITQRFDLDGIEADAESDCRFCFFWLKVENEWKAKFASELPAYILATLTSVGGVTGYVRTGSVPSIAAGLTVGILYGLGGYRISKKQPYGVELALLASVLLAGSSIPRAIKTGKPLPAGLGVLAATGLVIYGRAFLAK</sequence>
<dbReference type="Proteomes" id="UP000053411">
    <property type="component" value="Unassembled WGS sequence"/>
</dbReference>
<dbReference type="Pfam" id="PF03647">
    <property type="entry name" value="Tmemb_14"/>
    <property type="match status" value="1"/>
</dbReference>
<evidence type="ECO:0000256" key="5">
    <source>
        <dbReference type="ARBA" id="ARBA00023136"/>
    </source>
</evidence>
<protein>
    <submittedName>
        <fullName evidence="8">Pep2-like protein</fullName>
    </submittedName>
</protein>
<name>A0A0D2K5L7_9EURO</name>
<dbReference type="AlphaFoldDB" id="A0A0D2K5L7"/>
<dbReference type="GeneID" id="27708406"/>
<dbReference type="Pfam" id="PF13577">
    <property type="entry name" value="SnoaL_4"/>
    <property type="match status" value="1"/>
</dbReference>
<evidence type="ECO:0000259" key="7">
    <source>
        <dbReference type="Pfam" id="PF13577"/>
    </source>
</evidence>
<dbReference type="RefSeq" id="XP_016635230.1">
    <property type="nucleotide sequence ID" value="XM_016773173.1"/>
</dbReference>
<comment type="subcellular location">
    <subcellularLocation>
        <location evidence="1">Membrane</location>
    </subcellularLocation>
</comment>
<dbReference type="GO" id="GO:0016020">
    <property type="term" value="C:membrane"/>
    <property type="evidence" value="ECO:0007669"/>
    <property type="project" value="UniProtKB-SubCell"/>
</dbReference>
<dbReference type="VEuPathDB" id="FungiDB:Z520_02660"/>
<proteinExistence type="inferred from homology"/>
<keyword evidence="9" id="KW-1185">Reference proteome</keyword>
<feature type="transmembrane region" description="Helical" evidence="6">
    <location>
        <begin position="206"/>
        <end position="223"/>
    </location>
</feature>
<evidence type="ECO:0000313" key="8">
    <source>
        <dbReference type="EMBL" id="KIY01108.1"/>
    </source>
</evidence>
<evidence type="ECO:0000256" key="3">
    <source>
        <dbReference type="ARBA" id="ARBA00022692"/>
    </source>
</evidence>